<dbReference type="Proteomes" id="UP000558070">
    <property type="component" value="Unassembled WGS sequence"/>
</dbReference>
<evidence type="ECO:0000313" key="4">
    <source>
        <dbReference type="EMBL" id="MBC2288836.1"/>
    </source>
</evidence>
<protein>
    <submittedName>
        <fullName evidence="4">DUF5011 domain-containing protein</fullName>
    </submittedName>
</protein>
<evidence type="ECO:0000256" key="1">
    <source>
        <dbReference type="SAM" id="MobiDB-lite"/>
    </source>
</evidence>
<evidence type="ECO:0000256" key="2">
    <source>
        <dbReference type="SAM" id="Phobius"/>
    </source>
</evidence>
<feature type="region of interest" description="Disordered" evidence="1">
    <location>
        <begin position="37"/>
        <end position="81"/>
    </location>
</feature>
<feature type="domain" description="Pesticidal crystal protein Cry22Aa Ig-like" evidence="3">
    <location>
        <begin position="437"/>
        <end position="503"/>
    </location>
</feature>
<dbReference type="Gene3D" id="2.60.40.10">
    <property type="entry name" value="Immunoglobulins"/>
    <property type="match status" value="4"/>
</dbReference>
<proteinExistence type="predicted"/>
<organism evidence="4 5">
    <name type="scientific">Listeria farberi</name>
    <dbReference type="NCBI Taxonomy" id="2713500"/>
    <lineage>
        <taxon>Bacteria</taxon>
        <taxon>Bacillati</taxon>
        <taxon>Bacillota</taxon>
        <taxon>Bacilli</taxon>
        <taxon>Bacillales</taxon>
        <taxon>Listeriaceae</taxon>
        <taxon>Listeria</taxon>
    </lineage>
</organism>
<keyword evidence="2" id="KW-0472">Membrane</keyword>
<keyword evidence="2" id="KW-0812">Transmembrane</keyword>
<feature type="domain" description="Pesticidal crystal protein Cry22Aa Ig-like" evidence="3">
    <location>
        <begin position="279"/>
        <end position="345"/>
    </location>
</feature>
<dbReference type="Pfam" id="PF16403">
    <property type="entry name" value="Bact_surface_Ig-like"/>
    <property type="match status" value="4"/>
</dbReference>
<reference evidence="4 5" key="1">
    <citation type="submission" date="2020-03" db="EMBL/GenBank/DDBJ databases">
        <title>Soil Listeria distribution.</title>
        <authorList>
            <person name="Liao J."/>
            <person name="Wiedmann M."/>
        </authorList>
    </citation>
    <scope>NUCLEOTIDE SEQUENCE [LARGE SCALE GENOMIC DNA]</scope>
    <source>
        <strain evidence="4 5">FSL L7-0072</strain>
    </source>
</reference>
<dbReference type="EMBL" id="JAARZO010000007">
    <property type="protein sequence ID" value="MBC2288836.1"/>
    <property type="molecule type" value="Genomic_DNA"/>
</dbReference>
<accession>A0A7X0ZK69</accession>
<comment type="caution">
    <text evidence="4">The sequence shown here is derived from an EMBL/GenBank/DDBJ whole genome shotgun (WGS) entry which is preliminary data.</text>
</comment>
<evidence type="ECO:0000313" key="5">
    <source>
        <dbReference type="Proteomes" id="UP000558070"/>
    </source>
</evidence>
<feature type="compositionally biased region" description="Polar residues" evidence="1">
    <location>
        <begin position="37"/>
        <end position="46"/>
    </location>
</feature>
<keyword evidence="2" id="KW-1133">Transmembrane helix</keyword>
<feature type="domain" description="Pesticidal crystal protein Cry22Aa Ig-like" evidence="3">
    <location>
        <begin position="202"/>
        <end position="268"/>
    </location>
</feature>
<feature type="compositionally biased region" description="Basic and acidic residues" evidence="1">
    <location>
        <begin position="66"/>
        <end position="81"/>
    </location>
</feature>
<name>A0A7X0ZK69_9LIST</name>
<sequence length="504" mass="53800">MSEMDKRTNGKRPSKMFVGIGLAAMLVVGGGIGTGIYLNSGTSTPESKSETKVKQVLNDQKKPRKSSKDKSSKKDHANKDDILGTILGKQETENSQVAAILDGPAQTSKEKTMQARTVALAAMANLPTELPATTLEKPATTSPGDTNLRVVEDPIKPIVPDNPNVVPGGNIPLVPEPVAPTPIPDEPNPTPANTAPQLMADNQVIHIGGHFNPYNYVSASDAEDGDLTSSVQVISNNVNPDKEGVYSVTYRVTDSGGKTAEQSITIEVINDAPVLHVDDSQLSVGDNFNPMKGVFASDTEDGDVTSRVEVIQNNVDTTKAGTYQVTYQVTDSYGKATAKTIQVTVMNDNPVIVASDQEIMVGDTFQPLAGVTASDKQDGDLTSKIQVQSNDVDTTKAGTYHVTYTVEDLNGAKTEKTVTITVKEENQAPEIRMDTNTIHLHVGDQPDWMVGVTAMDKEDGNLTNKVTVDVSKVNLTTPGNYTVTYQVTDSKGAKTTKEVTVIVE</sequence>
<dbReference type="InterPro" id="IPR013783">
    <property type="entry name" value="Ig-like_fold"/>
</dbReference>
<evidence type="ECO:0000259" key="3">
    <source>
        <dbReference type="Pfam" id="PF16403"/>
    </source>
</evidence>
<dbReference type="RefSeq" id="WP_185608240.1">
    <property type="nucleotide sequence ID" value="NZ_JAARZO010000007.1"/>
</dbReference>
<feature type="domain" description="Pesticidal crystal protein Cry22Aa Ig-like" evidence="3">
    <location>
        <begin position="355"/>
        <end position="422"/>
    </location>
</feature>
<feature type="transmembrane region" description="Helical" evidence="2">
    <location>
        <begin position="16"/>
        <end position="38"/>
    </location>
</feature>
<gene>
    <name evidence="4" type="ORF">HCB47_14555</name>
</gene>
<dbReference type="AlphaFoldDB" id="A0A7X0ZK69"/>
<dbReference type="InterPro" id="IPR032179">
    <property type="entry name" value="Cry22Aa_Ig-like"/>
</dbReference>